<dbReference type="InterPro" id="IPR012850">
    <property type="entry name" value="A-amylase_bs_C"/>
</dbReference>
<dbReference type="AlphaFoldDB" id="A0A0S3R1W0"/>
<dbReference type="SUPFAM" id="SSF51445">
    <property type="entry name" value="(Trans)glycosidases"/>
    <property type="match status" value="1"/>
</dbReference>
<evidence type="ECO:0000256" key="10">
    <source>
        <dbReference type="RuleBase" id="RU003615"/>
    </source>
</evidence>
<evidence type="ECO:0000256" key="4">
    <source>
        <dbReference type="ARBA" id="ARBA00012595"/>
    </source>
</evidence>
<name>A0A0S3R1W0_PHAAN</name>
<evidence type="ECO:0000256" key="1">
    <source>
        <dbReference type="ARBA" id="ARBA00000548"/>
    </source>
</evidence>
<comment type="similarity">
    <text evidence="3 10">Belongs to the glycosyl hydrolase 13 family.</text>
</comment>
<dbReference type="GO" id="GO:0004556">
    <property type="term" value="F:alpha-amylase activity"/>
    <property type="evidence" value="ECO:0007669"/>
    <property type="project" value="UniProtKB-EC"/>
</dbReference>
<reference evidence="13 14" key="1">
    <citation type="journal article" date="2015" name="Sci. Rep.">
        <title>The power of single molecule real-time sequencing technology in the de novo assembly of a eukaryotic genome.</title>
        <authorList>
            <person name="Sakai H."/>
            <person name="Naito K."/>
            <person name="Ogiso-Tanaka E."/>
            <person name="Takahashi Y."/>
            <person name="Iseki K."/>
            <person name="Muto C."/>
            <person name="Satou K."/>
            <person name="Teruya K."/>
            <person name="Shiroma A."/>
            <person name="Shimoji M."/>
            <person name="Hirano T."/>
            <person name="Itoh T."/>
            <person name="Kaga A."/>
            <person name="Tomooka N."/>
        </authorList>
    </citation>
    <scope>NUCLEOTIDE SEQUENCE [LARGE SCALE GENOMIC DNA]</scope>
    <source>
        <strain evidence="14">cv. Shumari</strain>
    </source>
</reference>
<sequence>MSISTTLSFDPLFSFNHCVNREREPSIHSSKPKLFSRTSSSTLTLFNSSSNNCTYNFASWKPHKFHTPKFEAFATNTDTLESLQSFDVLFDQTFPINRTELVEGKIYVRLDHGKDLGNWELTVGCNLTGKWILHWGVSHVDDVGSEWDQPPRDMIPPGSVPIKDYAIETPMLKSLSSAEGDALHEVKIDIKPNTDISAINFVLKDEETGAWYQHKGRDFKVPLVNYLKEDANIIGPKKGFSLWPGALGQISNILLKSDATHDKVQDGNTGSRTTQVENSELEGFYIELPITKEIIVNNSINVSIRKCAETAKNNLYLETDIPGDILLHWGVCRDDLRWWEIPPAPHPPETIAFKDRALRTKLQSRDNGVGSSLQHSLGEEFSGFLFVLKLNDGTWINDMGDDFYIPLPRSSSLTIGKRDDQFEGVQREVTEVTEESGQEESASTFTDEIINEIRHLVTDISSEKNRKTKSKEAQESILQEIEKLAAEAYSIFRSSVPTFSEETIVESEAAVESKTLIFPELPPQISSGTGTGYEILCQGFNWESHKSGRWYMELKEKAAELASFGITVIWLPPPTESVSPEGYMPKDLYNLNSRYGTIDQLKDVVKCFHEVGIKVLGDVVLNHRCAHYKNPNGIWNLFGGRLNWDDRAIVADDPHFQGRGNKSSGDNFHAAPNIDHSQEFVRKDLKEWLLWLRREIGYDGWRLDFVRGFWGGYVKDYLEASEPYFAVGEYWDSLSYTYGEMDHNQDAHRQRIVDWINATGGTAGAFDVTTKGILHSALERCEYWRLSDQKGKPPGVLGWWPSRAVTFIENHDTGSTQGHWRFPSGKEMQGYAYTLTHPGTPSVFYDHLFSQYKTEISTLLSIRKRNKIHCRSTVKICKAERDVYAALIDEKVAMKIGPGQFEPPSGSQKWSSALEGRDYKIWEAS</sequence>
<dbReference type="OrthoDB" id="550577at2759"/>
<dbReference type="SMART" id="SM00642">
    <property type="entry name" value="Aamy"/>
    <property type="match status" value="1"/>
</dbReference>
<comment type="catalytic activity">
    <reaction evidence="1">
        <text>Endohydrolysis of (1-&gt;4)-alpha-D-glucosidic linkages in polysaccharides containing three or more (1-&gt;4)-alpha-linked D-glucose units.</text>
        <dbReference type="EC" id="3.2.1.1"/>
    </reaction>
</comment>
<dbReference type="GO" id="GO:0005509">
    <property type="term" value="F:calcium ion binding"/>
    <property type="evidence" value="ECO:0007669"/>
    <property type="project" value="InterPro"/>
</dbReference>
<keyword evidence="7" id="KW-0119">Carbohydrate metabolism</keyword>
<accession>A0A0S3R1W0</accession>
<evidence type="ECO:0000256" key="6">
    <source>
        <dbReference type="ARBA" id="ARBA00022801"/>
    </source>
</evidence>
<evidence type="ECO:0000313" key="14">
    <source>
        <dbReference type="Proteomes" id="UP000291084"/>
    </source>
</evidence>
<gene>
    <name evidence="13" type="primary">Vigan.01G226500</name>
    <name evidence="13" type="ORF">VIGAN_01226500</name>
</gene>
<evidence type="ECO:0000313" key="13">
    <source>
        <dbReference type="EMBL" id="BAT74569.1"/>
    </source>
</evidence>
<dbReference type="Pfam" id="PF00128">
    <property type="entry name" value="Alpha-amylase"/>
    <property type="match status" value="1"/>
</dbReference>
<evidence type="ECO:0000256" key="2">
    <source>
        <dbReference type="ARBA" id="ARBA00001913"/>
    </source>
</evidence>
<proteinExistence type="inferred from homology"/>
<keyword evidence="14" id="KW-1185">Reference proteome</keyword>
<evidence type="ECO:0000256" key="8">
    <source>
        <dbReference type="ARBA" id="ARBA00023295"/>
    </source>
</evidence>
<dbReference type="Proteomes" id="UP000291084">
    <property type="component" value="Chromosome 1"/>
</dbReference>
<dbReference type="EMBL" id="AP015034">
    <property type="protein sequence ID" value="BAT74569.1"/>
    <property type="molecule type" value="Genomic_DNA"/>
</dbReference>
<dbReference type="Pfam" id="PF07821">
    <property type="entry name" value="Alpha-amyl_C2"/>
    <property type="match status" value="1"/>
</dbReference>
<dbReference type="GO" id="GO:0005975">
    <property type="term" value="P:carbohydrate metabolic process"/>
    <property type="evidence" value="ECO:0007669"/>
    <property type="project" value="InterPro"/>
</dbReference>
<dbReference type="SMART" id="SM00810">
    <property type="entry name" value="Alpha-amyl_C2"/>
    <property type="match status" value="1"/>
</dbReference>
<dbReference type="InterPro" id="IPR006046">
    <property type="entry name" value="Alpha_amylase"/>
</dbReference>
<dbReference type="SUPFAM" id="SSF51011">
    <property type="entry name" value="Glycosyl hydrolase domain"/>
    <property type="match status" value="1"/>
</dbReference>
<dbReference type="Gene3D" id="2.60.40.1180">
    <property type="entry name" value="Golgi alpha-mannosidase II"/>
    <property type="match status" value="1"/>
</dbReference>
<keyword evidence="6" id="KW-0378">Hydrolase</keyword>
<dbReference type="Gene3D" id="3.20.20.80">
    <property type="entry name" value="Glycosidases"/>
    <property type="match status" value="1"/>
</dbReference>
<evidence type="ECO:0000256" key="5">
    <source>
        <dbReference type="ARBA" id="ARBA00022723"/>
    </source>
</evidence>
<evidence type="ECO:0000259" key="11">
    <source>
        <dbReference type="SMART" id="SM00642"/>
    </source>
</evidence>
<keyword evidence="8" id="KW-0326">Glycosidase</keyword>
<feature type="domain" description="Alpha-amylase C-terminal beta-sheet" evidence="12">
    <location>
        <begin position="864"/>
        <end position="924"/>
    </location>
</feature>
<dbReference type="Pfam" id="PF23166">
    <property type="entry name" value="Ig_N_CWD1"/>
    <property type="match status" value="2"/>
</dbReference>
<evidence type="ECO:0000256" key="3">
    <source>
        <dbReference type="ARBA" id="ARBA00008061"/>
    </source>
</evidence>
<organism evidence="13 14">
    <name type="scientific">Vigna angularis var. angularis</name>
    <dbReference type="NCBI Taxonomy" id="157739"/>
    <lineage>
        <taxon>Eukaryota</taxon>
        <taxon>Viridiplantae</taxon>
        <taxon>Streptophyta</taxon>
        <taxon>Embryophyta</taxon>
        <taxon>Tracheophyta</taxon>
        <taxon>Spermatophyta</taxon>
        <taxon>Magnoliopsida</taxon>
        <taxon>eudicotyledons</taxon>
        <taxon>Gunneridae</taxon>
        <taxon>Pentapetalae</taxon>
        <taxon>rosids</taxon>
        <taxon>fabids</taxon>
        <taxon>Fabales</taxon>
        <taxon>Fabaceae</taxon>
        <taxon>Papilionoideae</taxon>
        <taxon>50 kb inversion clade</taxon>
        <taxon>NPAAA clade</taxon>
        <taxon>indigoferoid/millettioid clade</taxon>
        <taxon>Phaseoleae</taxon>
        <taxon>Vigna</taxon>
    </lineage>
</organism>
<dbReference type="InterPro" id="IPR056301">
    <property type="entry name" value="GWD-like_N_Ig"/>
</dbReference>
<dbReference type="InterPro" id="IPR006047">
    <property type="entry name" value="GH13_cat_dom"/>
</dbReference>
<comment type="cofactor">
    <cofactor evidence="2">
        <name>Ca(2+)</name>
        <dbReference type="ChEBI" id="CHEBI:29108"/>
    </cofactor>
</comment>
<dbReference type="PANTHER" id="PTHR43447">
    <property type="entry name" value="ALPHA-AMYLASE"/>
    <property type="match status" value="1"/>
</dbReference>
<protein>
    <recommendedName>
        <fullName evidence="4">alpha-amylase</fullName>
        <ecNumber evidence="4">3.2.1.1</ecNumber>
    </recommendedName>
    <alternativeName>
        <fullName evidence="9">1,4-alpha-D-glucan glucanohydrolase</fullName>
    </alternativeName>
</protein>
<dbReference type="PRINTS" id="PR00110">
    <property type="entry name" value="ALPHAAMYLASE"/>
</dbReference>
<feature type="domain" description="Glycosyl hydrolase family 13 catalytic" evidence="11">
    <location>
        <begin position="534"/>
        <end position="871"/>
    </location>
</feature>
<evidence type="ECO:0000259" key="12">
    <source>
        <dbReference type="SMART" id="SM00810"/>
    </source>
</evidence>
<evidence type="ECO:0000256" key="7">
    <source>
        <dbReference type="ARBA" id="ARBA00023277"/>
    </source>
</evidence>
<dbReference type="EC" id="3.2.1.1" evidence="4"/>
<dbReference type="InterPro" id="IPR013780">
    <property type="entry name" value="Glyco_hydro_b"/>
</dbReference>
<dbReference type="CDD" id="cd11314">
    <property type="entry name" value="AmyAc_arch_bac_plant_AmyA"/>
    <property type="match status" value="1"/>
</dbReference>
<keyword evidence="5" id="KW-0479">Metal-binding</keyword>
<dbReference type="InterPro" id="IPR017853">
    <property type="entry name" value="GH"/>
</dbReference>
<evidence type="ECO:0000256" key="9">
    <source>
        <dbReference type="ARBA" id="ARBA00030238"/>
    </source>
</evidence>